<comment type="caution">
    <text evidence="1">The sequence shown here is derived from an EMBL/GenBank/DDBJ whole genome shotgun (WGS) entry which is preliminary data.</text>
</comment>
<evidence type="ECO:0000313" key="1">
    <source>
        <dbReference type="EMBL" id="PZF99742.1"/>
    </source>
</evidence>
<dbReference type="Pfam" id="PF19631">
    <property type="entry name" value="Trypco2"/>
    <property type="match status" value="1"/>
</dbReference>
<dbReference type="AlphaFoldDB" id="A0A2W2CMH4"/>
<gene>
    <name evidence="1" type="ORF">C1I93_04985</name>
</gene>
<keyword evidence="2" id="KW-1185">Reference proteome</keyword>
<dbReference type="Proteomes" id="UP000248627">
    <property type="component" value="Unassembled WGS sequence"/>
</dbReference>
<sequence>MEDRISVAEVISQLRGDLALAAWQGEHKDPKFKIGAIELELSVVVDRSRQRGGHAKLWVVDVGLDQTRSSSVVHQIRLTLQPINPDDPDGDYIVHGRARAGEE</sequence>
<organism evidence="1 2">
    <name type="scientific">Micromonospora endophytica</name>
    <dbReference type="NCBI Taxonomy" id="515350"/>
    <lineage>
        <taxon>Bacteria</taxon>
        <taxon>Bacillati</taxon>
        <taxon>Actinomycetota</taxon>
        <taxon>Actinomycetes</taxon>
        <taxon>Micromonosporales</taxon>
        <taxon>Micromonosporaceae</taxon>
        <taxon>Micromonospora</taxon>
    </lineage>
</organism>
<dbReference type="InterPro" id="IPR045608">
    <property type="entry name" value="Trypco2"/>
</dbReference>
<reference evidence="1 2" key="1">
    <citation type="submission" date="2018-01" db="EMBL/GenBank/DDBJ databases">
        <title>Draft genome sequence of Jishengella endophytica.</title>
        <authorList>
            <person name="Sahin N."/>
            <person name="Ay H."/>
            <person name="Saygin H."/>
        </authorList>
    </citation>
    <scope>NUCLEOTIDE SEQUENCE [LARGE SCALE GENOMIC DNA]</scope>
    <source>
        <strain evidence="1 2">DSM 45430</strain>
    </source>
</reference>
<name>A0A2W2CMH4_9ACTN</name>
<proteinExistence type="predicted"/>
<accession>A0A2W2CMH4</accession>
<evidence type="ECO:0000313" key="2">
    <source>
        <dbReference type="Proteomes" id="UP000248627"/>
    </source>
</evidence>
<dbReference type="EMBL" id="POTX01000019">
    <property type="protein sequence ID" value="PZF99742.1"/>
    <property type="molecule type" value="Genomic_DNA"/>
</dbReference>
<protein>
    <submittedName>
        <fullName evidence="1">Uncharacterized protein</fullName>
    </submittedName>
</protein>